<dbReference type="Proteomes" id="UP000273001">
    <property type="component" value="Chromosome"/>
</dbReference>
<evidence type="ECO:0000256" key="3">
    <source>
        <dbReference type="ARBA" id="ARBA00022989"/>
    </source>
</evidence>
<keyword evidence="3" id="KW-1133">Transmembrane helix</keyword>
<dbReference type="InterPro" id="IPR011020">
    <property type="entry name" value="HTTM-like"/>
</dbReference>
<evidence type="ECO:0000256" key="4">
    <source>
        <dbReference type="ARBA" id="ARBA00023136"/>
    </source>
</evidence>
<evidence type="ECO:0000256" key="2">
    <source>
        <dbReference type="ARBA" id="ARBA00022692"/>
    </source>
</evidence>
<evidence type="ECO:0000259" key="5">
    <source>
        <dbReference type="SMART" id="SM00752"/>
    </source>
</evidence>
<keyword evidence="7" id="KW-1185">Reference proteome</keyword>
<feature type="domain" description="HTTM-like" evidence="5">
    <location>
        <begin position="13"/>
        <end position="275"/>
    </location>
</feature>
<comment type="subcellular location">
    <subcellularLocation>
        <location evidence="1">Endomembrane system</location>
        <topology evidence="1">Multi-pass membrane protein</topology>
    </subcellularLocation>
</comment>
<dbReference type="SMART" id="SM00752">
    <property type="entry name" value="HTTM"/>
    <property type="match status" value="1"/>
</dbReference>
<keyword evidence="4" id="KW-0472">Membrane</keyword>
<accession>A0ABM6Z3U1</accession>
<dbReference type="EMBL" id="CP032514">
    <property type="protein sequence ID" value="AYD89966.1"/>
    <property type="molecule type" value="Genomic_DNA"/>
</dbReference>
<evidence type="ECO:0000313" key="7">
    <source>
        <dbReference type="Proteomes" id="UP000273001"/>
    </source>
</evidence>
<sequence length="281" mass="30070">MPAPRPVVDSVLSRALGAPLGTAERVSAVCQILSSAEYLVRRADRETGGLNDWNLARDQVPSKLRLTRRMRDLVATEAVTSGLHVAQVGAGLVLLSPVRHQGVRAGADLLLAGSQLLLYPRHLYGTDGSDQVSFLVAAAAGLGRAGGTVGTRRAAIEFIGAQTILSYSAAGIAKLPGALWRSGDALVSIMRTQTYGDEGFYRLLTRFPRSARALCRGVVAFEALFPLLAVGRGRCMDWGLAVMAAFHAANARFMGLSRFSWAFVSTYPAVRSLVRWEEVSA</sequence>
<proteinExistence type="predicted"/>
<reference evidence="6 7" key="1">
    <citation type="submission" date="2018-09" db="EMBL/GenBank/DDBJ databases">
        <authorList>
            <person name="Li J."/>
        </authorList>
    </citation>
    <scope>NUCLEOTIDE SEQUENCE [LARGE SCALE GENOMIC DNA]</scope>
    <source>
        <strain evidence="6 7">2129</strain>
    </source>
</reference>
<keyword evidence="2" id="KW-0812">Transmembrane</keyword>
<evidence type="ECO:0000256" key="1">
    <source>
        <dbReference type="ARBA" id="ARBA00004127"/>
    </source>
</evidence>
<gene>
    <name evidence="6" type="ORF">D5R93_07900</name>
</gene>
<organism evidence="6 7">
    <name type="scientific">Actinomyces lilanjuaniae</name>
    <dbReference type="NCBI Taxonomy" id="2321394"/>
    <lineage>
        <taxon>Bacteria</taxon>
        <taxon>Bacillati</taxon>
        <taxon>Actinomycetota</taxon>
        <taxon>Actinomycetes</taxon>
        <taxon>Actinomycetales</taxon>
        <taxon>Actinomycetaceae</taxon>
        <taxon>Actinomyces</taxon>
    </lineage>
</organism>
<protein>
    <recommendedName>
        <fullName evidence="5">HTTM-like domain-containing protein</fullName>
    </recommendedName>
</protein>
<dbReference type="RefSeq" id="WP_120204649.1">
    <property type="nucleotide sequence ID" value="NZ_CP032514.1"/>
</dbReference>
<evidence type="ECO:0000313" key="6">
    <source>
        <dbReference type="EMBL" id="AYD89966.1"/>
    </source>
</evidence>
<name>A0ABM6Z3U1_9ACTO</name>